<dbReference type="AlphaFoldDB" id="A0A376DBW3"/>
<gene>
    <name evidence="1" type="ORF">NCTC10767_04071</name>
</gene>
<dbReference type="EMBL" id="UFXW01000004">
    <property type="protein sequence ID" value="STC86581.1"/>
    <property type="molecule type" value="Genomic_DNA"/>
</dbReference>
<sequence>MLESHKQKRTEKIDVAVRLVGLKAYDLHEGIPDSPKRKVKDGINEDIKADTSLRLSKTNISDTSLNRYRRTVKEIINNEIDAFLLEQKKKNKRFPYSEDRDVIRPLWGKCLTGQ</sequence>
<accession>A0A376DBW3</accession>
<evidence type="ECO:0000313" key="2">
    <source>
        <dbReference type="Proteomes" id="UP000254647"/>
    </source>
</evidence>
<proteinExistence type="predicted"/>
<name>A0A376DBW3_ECOLX</name>
<reference evidence="1 2" key="1">
    <citation type="submission" date="2018-06" db="EMBL/GenBank/DDBJ databases">
        <authorList>
            <consortium name="Pathogen Informatics"/>
            <person name="Doyle S."/>
        </authorList>
    </citation>
    <scope>NUCLEOTIDE SEQUENCE [LARGE SCALE GENOMIC DNA]</scope>
    <source>
        <strain evidence="1 2">NCTC10767</strain>
    </source>
</reference>
<dbReference type="Proteomes" id="UP000254647">
    <property type="component" value="Unassembled WGS sequence"/>
</dbReference>
<protein>
    <submittedName>
        <fullName evidence="1">Uncharacterized protein</fullName>
    </submittedName>
</protein>
<organism evidence="1 2">
    <name type="scientific">Escherichia coli</name>
    <dbReference type="NCBI Taxonomy" id="562"/>
    <lineage>
        <taxon>Bacteria</taxon>
        <taxon>Pseudomonadati</taxon>
        <taxon>Pseudomonadota</taxon>
        <taxon>Gammaproteobacteria</taxon>
        <taxon>Enterobacterales</taxon>
        <taxon>Enterobacteriaceae</taxon>
        <taxon>Escherichia</taxon>
    </lineage>
</organism>
<evidence type="ECO:0000313" key="1">
    <source>
        <dbReference type="EMBL" id="STC86581.1"/>
    </source>
</evidence>